<dbReference type="PANTHER" id="PTHR47655:SF2">
    <property type="entry name" value="QUINIC ACID UTILIZATION ACTIVATOR"/>
    <property type="match status" value="1"/>
</dbReference>
<dbReference type="CDD" id="cd00067">
    <property type="entry name" value="GAL4"/>
    <property type="match status" value="1"/>
</dbReference>
<dbReference type="CDD" id="cd12148">
    <property type="entry name" value="fungal_TF_MHR"/>
    <property type="match status" value="1"/>
</dbReference>
<dbReference type="SUPFAM" id="SSF57701">
    <property type="entry name" value="Zn2/Cys6 DNA-binding domain"/>
    <property type="match status" value="1"/>
</dbReference>
<dbReference type="PANTHER" id="PTHR47655">
    <property type="entry name" value="QUINIC ACID UTILIZATION ACTIVATOR"/>
    <property type="match status" value="1"/>
</dbReference>
<name>A0A9W8TNP5_9PEZI</name>
<organism evidence="5 6">
    <name type="scientific">Xylaria arbuscula</name>
    <dbReference type="NCBI Taxonomy" id="114810"/>
    <lineage>
        <taxon>Eukaryota</taxon>
        <taxon>Fungi</taxon>
        <taxon>Dikarya</taxon>
        <taxon>Ascomycota</taxon>
        <taxon>Pezizomycotina</taxon>
        <taxon>Sordariomycetes</taxon>
        <taxon>Xylariomycetidae</taxon>
        <taxon>Xylariales</taxon>
        <taxon>Xylariaceae</taxon>
        <taxon>Xylaria</taxon>
    </lineage>
</organism>
<accession>A0A9W8TNP5</accession>
<dbReference type="InterPro" id="IPR052783">
    <property type="entry name" value="Metabolic/Drug-Res_Regulator"/>
</dbReference>
<evidence type="ECO:0000259" key="4">
    <source>
        <dbReference type="PROSITE" id="PS50048"/>
    </source>
</evidence>
<dbReference type="Pfam" id="PF00172">
    <property type="entry name" value="Zn_clus"/>
    <property type="match status" value="1"/>
</dbReference>
<dbReference type="SMART" id="SM00906">
    <property type="entry name" value="Fungal_trans"/>
    <property type="match status" value="1"/>
</dbReference>
<dbReference type="GO" id="GO:0045944">
    <property type="term" value="P:positive regulation of transcription by RNA polymerase II"/>
    <property type="evidence" value="ECO:0007669"/>
    <property type="project" value="TreeGrafter"/>
</dbReference>
<reference evidence="5" key="1">
    <citation type="submission" date="2022-07" db="EMBL/GenBank/DDBJ databases">
        <title>Genome Sequence of Xylaria arbuscula.</title>
        <authorList>
            <person name="Buettner E."/>
        </authorList>
    </citation>
    <scope>NUCLEOTIDE SEQUENCE</scope>
    <source>
        <strain evidence="5">VT107</strain>
    </source>
</reference>
<proteinExistence type="predicted"/>
<keyword evidence="6" id="KW-1185">Reference proteome</keyword>
<dbReference type="GO" id="GO:0000981">
    <property type="term" value="F:DNA-binding transcription factor activity, RNA polymerase II-specific"/>
    <property type="evidence" value="ECO:0007669"/>
    <property type="project" value="InterPro"/>
</dbReference>
<evidence type="ECO:0000256" key="2">
    <source>
        <dbReference type="ARBA" id="ARBA00023242"/>
    </source>
</evidence>
<keyword evidence="2" id="KW-0539">Nucleus</keyword>
<dbReference type="VEuPathDB" id="FungiDB:F4678DRAFT_319881"/>
<keyword evidence="1" id="KW-0479">Metal-binding</keyword>
<evidence type="ECO:0000256" key="1">
    <source>
        <dbReference type="ARBA" id="ARBA00022723"/>
    </source>
</evidence>
<protein>
    <recommendedName>
        <fullName evidence="4">Zn(2)-C6 fungal-type domain-containing protein</fullName>
    </recommendedName>
</protein>
<dbReference type="PROSITE" id="PS50048">
    <property type="entry name" value="ZN2_CY6_FUNGAL_2"/>
    <property type="match status" value="1"/>
</dbReference>
<dbReference type="GO" id="GO:0003677">
    <property type="term" value="F:DNA binding"/>
    <property type="evidence" value="ECO:0007669"/>
    <property type="project" value="InterPro"/>
</dbReference>
<feature type="compositionally biased region" description="Basic and acidic residues" evidence="3">
    <location>
        <begin position="231"/>
        <end position="253"/>
    </location>
</feature>
<dbReference type="SMART" id="SM00066">
    <property type="entry name" value="GAL4"/>
    <property type="match status" value="1"/>
</dbReference>
<feature type="compositionally biased region" description="Polar residues" evidence="3">
    <location>
        <begin position="255"/>
        <end position="271"/>
    </location>
</feature>
<gene>
    <name evidence="5" type="ORF">NPX13_g4859</name>
</gene>
<dbReference type="InterPro" id="IPR001138">
    <property type="entry name" value="Zn2Cys6_DnaBD"/>
</dbReference>
<dbReference type="Pfam" id="PF04082">
    <property type="entry name" value="Fungal_trans"/>
    <property type="match status" value="1"/>
</dbReference>
<feature type="compositionally biased region" description="Acidic residues" evidence="3">
    <location>
        <begin position="204"/>
        <end position="213"/>
    </location>
</feature>
<evidence type="ECO:0000313" key="5">
    <source>
        <dbReference type="EMBL" id="KAJ3572995.1"/>
    </source>
</evidence>
<dbReference type="EMBL" id="JANPWZ010000719">
    <property type="protein sequence ID" value="KAJ3572995.1"/>
    <property type="molecule type" value="Genomic_DNA"/>
</dbReference>
<evidence type="ECO:0000313" key="6">
    <source>
        <dbReference type="Proteomes" id="UP001148614"/>
    </source>
</evidence>
<dbReference type="Gene3D" id="4.10.240.10">
    <property type="entry name" value="Zn(2)-C6 fungal-type DNA-binding domain"/>
    <property type="match status" value="1"/>
</dbReference>
<dbReference type="GO" id="GO:0006351">
    <property type="term" value="P:DNA-templated transcription"/>
    <property type="evidence" value="ECO:0007669"/>
    <property type="project" value="InterPro"/>
</dbReference>
<dbReference type="InterPro" id="IPR007219">
    <property type="entry name" value="XnlR_reg_dom"/>
</dbReference>
<sequence length="829" mass="92242">MASYLDPTNRPGCPARREEILLTKGEGMVSEETTTYEAPPQPDEGDMGGKRQNGTEETRSKSTAERPAAEPAPKRQRVSRACDQCRAAREKCDGIQPLCFPCASQNRQCSWEEPKKKRGVQTGYIRTLEMALGWIFDKMPESENALHSLLTHEGGQGRLLLAGKDTSAGTRLHRRWRKSTVHAEIERVLSGDAASVRSANESTPGEDSDEDGPEKEANETKSTPGILEPVDPLKIEGEPTDRPHQRHQWREDLATPTSNSTNILKSPSNFASPPRPRPLRNTVTLPSNHWRLLDIYFSYTHIWFPILEKHALLKTGYSYPEEGLHIDRETPGSAGHAELWAALALTSYQETASKSRDDTGEAIENSTHLESREIYRIARSLIPLEDGNFEARHVNALLLLTLVNMACDDTNTAWLLAGVASRVALSLRLHEHLSSIRYKQSTHTYMGCFILDTLLSARLGLTPHLRSSMAHINLPHLDNDLDEWQPWMPCSDFGPSKRDVRPSRMPSHSISSFGILHRIHLVLSRQLWDDYGSTLQSGDVLLHTLHNAVSQGGAQASFSSYVLTGEYMTSQLPSVHLLRIAYLYTASVCQKFPFLHRSVLSCTENYINNFGVCGLSPLLTVFMKLVDQQGQSDSLSREERGRWKQNEKAVESVWTKSPRSYEPGTGVEDGHYAHYSQQPTAALGVVPGVQPHRQLSTTAPFPPNPNINHSSTNIGMLYAQDPTAKMIGLAHHHQPPPETKALQLNGHSATLGEFDNMDTLTISPSIHSQETGRPSFDSPALDYDTILDDIASIERTSMPESETQFMANLGLRPGTNFADVFSHEFMGFS</sequence>
<dbReference type="InterPro" id="IPR036864">
    <property type="entry name" value="Zn2-C6_fun-type_DNA-bd_sf"/>
</dbReference>
<feature type="compositionally biased region" description="Basic and acidic residues" evidence="3">
    <location>
        <begin position="47"/>
        <end position="68"/>
    </location>
</feature>
<comment type="caution">
    <text evidence="5">The sequence shown here is derived from an EMBL/GenBank/DDBJ whole genome shotgun (WGS) entry which is preliminary data.</text>
</comment>
<dbReference type="AlphaFoldDB" id="A0A9W8TNP5"/>
<dbReference type="GO" id="GO:0008270">
    <property type="term" value="F:zinc ion binding"/>
    <property type="evidence" value="ECO:0007669"/>
    <property type="project" value="InterPro"/>
</dbReference>
<dbReference type="PROSITE" id="PS00463">
    <property type="entry name" value="ZN2_CY6_FUNGAL_1"/>
    <property type="match status" value="1"/>
</dbReference>
<feature type="region of interest" description="Disordered" evidence="3">
    <location>
        <begin position="187"/>
        <end position="278"/>
    </location>
</feature>
<dbReference type="Proteomes" id="UP001148614">
    <property type="component" value="Unassembled WGS sequence"/>
</dbReference>
<feature type="domain" description="Zn(2)-C6 fungal-type" evidence="4">
    <location>
        <begin position="81"/>
        <end position="111"/>
    </location>
</feature>
<feature type="region of interest" description="Disordered" evidence="3">
    <location>
        <begin position="1"/>
        <end position="79"/>
    </location>
</feature>
<evidence type="ECO:0000256" key="3">
    <source>
        <dbReference type="SAM" id="MobiDB-lite"/>
    </source>
</evidence>